<dbReference type="AlphaFoldDB" id="A0A1B6H3Y5"/>
<feature type="domain" description="Reverse transcriptase" evidence="1">
    <location>
        <begin position="1"/>
        <end position="145"/>
    </location>
</feature>
<dbReference type="InterPro" id="IPR000477">
    <property type="entry name" value="RT_dom"/>
</dbReference>
<dbReference type="EMBL" id="GECZ01000370">
    <property type="protein sequence ID" value="JAS69399.1"/>
    <property type="molecule type" value="Transcribed_RNA"/>
</dbReference>
<dbReference type="Pfam" id="PF00078">
    <property type="entry name" value="RVT_1"/>
    <property type="match status" value="1"/>
</dbReference>
<dbReference type="PANTHER" id="PTHR33332">
    <property type="entry name" value="REVERSE TRANSCRIPTASE DOMAIN-CONTAINING PROTEIN"/>
    <property type="match status" value="1"/>
</dbReference>
<evidence type="ECO:0000259" key="1">
    <source>
        <dbReference type="PROSITE" id="PS50878"/>
    </source>
</evidence>
<dbReference type="SUPFAM" id="SSF56672">
    <property type="entry name" value="DNA/RNA polymerases"/>
    <property type="match status" value="1"/>
</dbReference>
<accession>A0A1B6H3Y5</accession>
<protein>
    <recommendedName>
        <fullName evidence="1">Reverse transcriptase domain-containing protein</fullName>
    </recommendedName>
</protein>
<evidence type="ECO:0000313" key="2">
    <source>
        <dbReference type="EMBL" id="JAS69399.1"/>
    </source>
</evidence>
<gene>
    <name evidence="2" type="ORF">g.16818</name>
</gene>
<dbReference type="InterPro" id="IPR043502">
    <property type="entry name" value="DNA/RNA_pol_sf"/>
</dbReference>
<name>A0A1B6H3Y5_9HEMI</name>
<sequence length="340" mass="39357">MLISRIIRRQCVEVGDIRSDWETVTCGVPQGSILGPLLFVLYVNDITSTLTHCKYHMYADDLQIYAHFSVENINDCITKINEDIDRIVKWTDKHGLRLNHEKTKPIIICSTRLRNSIDFDNINSITVNTTVLPYYDKVKNLGLTINSTLTWGDAVTDIRKKVFGSIHSLKKLQNFLPQHIKLHLVKSLVMPYFTYCSAVINDMTVTLADVLQRSQNYCLRYVYNLRRQEHITAYYLESKLLKLNDQRSIKILSLDFSVLKTGLPKYFCNDFNFVAQGSLRSSRTASFTLRMPHHRTTIYDKAFVVGACRLWNNLPDSIKSLDNHSRFVAALKKLYFERMA</sequence>
<dbReference type="PROSITE" id="PS50878">
    <property type="entry name" value="RT_POL"/>
    <property type="match status" value="1"/>
</dbReference>
<proteinExistence type="predicted"/>
<dbReference type="GO" id="GO:0071897">
    <property type="term" value="P:DNA biosynthetic process"/>
    <property type="evidence" value="ECO:0007669"/>
    <property type="project" value="UniProtKB-ARBA"/>
</dbReference>
<organism evidence="2">
    <name type="scientific">Cuerna arida</name>
    <dbReference type="NCBI Taxonomy" id="1464854"/>
    <lineage>
        <taxon>Eukaryota</taxon>
        <taxon>Metazoa</taxon>
        <taxon>Ecdysozoa</taxon>
        <taxon>Arthropoda</taxon>
        <taxon>Hexapoda</taxon>
        <taxon>Insecta</taxon>
        <taxon>Pterygota</taxon>
        <taxon>Neoptera</taxon>
        <taxon>Paraneoptera</taxon>
        <taxon>Hemiptera</taxon>
        <taxon>Auchenorrhyncha</taxon>
        <taxon>Membracoidea</taxon>
        <taxon>Cicadellidae</taxon>
        <taxon>Cicadellinae</taxon>
        <taxon>Proconiini</taxon>
        <taxon>Cuerna</taxon>
    </lineage>
</organism>
<reference evidence="2" key="1">
    <citation type="submission" date="2015-11" db="EMBL/GenBank/DDBJ databases">
        <title>De novo transcriptome assembly of four potential Pierce s Disease insect vectors from Arizona vineyards.</title>
        <authorList>
            <person name="Tassone E.E."/>
        </authorList>
    </citation>
    <scope>NUCLEOTIDE SEQUENCE</scope>
</reference>